<protein>
    <submittedName>
        <fullName evidence="2">Uncharacterized protein</fullName>
    </submittedName>
</protein>
<dbReference type="EMBL" id="GECU01008923">
    <property type="protein sequence ID" value="JAS98783.1"/>
    <property type="molecule type" value="Transcribed_RNA"/>
</dbReference>
<name>A0A1B6JIP1_9HEMI</name>
<gene>
    <name evidence="2" type="ORF">g.693</name>
</gene>
<proteinExistence type="predicted"/>
<dbReference type="AlphaFoldDB" id="A0A1B6JIP1"/>
<evidence type="ECO:0000313" key="2">
    <source>
        <dbReference type="EMBL" id="JAS98783.1"/>
    </source>
</evidence>
<reference evidence="2" key="1">
    <citation type="submission" date="2015-11" db="EMBL/GenBank/DDBJ databases">
        <title>De novo transcriptome assembly of four potential Pierce s Disease insect vectors from Arizona vineyards.</title>
        <authorList>
            <person name="Tassone E.E."/>
        </authorList>
    </citation>
    <scope>NUCLEOTIDE SEQUENCE</scope>
</reference>
<feature type="region of interest" description="Disordered" evidence="1">
    <location>
        <begin position="112"/>
        <end position="157"/>
    </location>
</feature>
<sequence>KAHGDHCDKDPKCVNCDGDHVSFSKDCPMFKRQLAIRNRMSEYNEDFFTASQYFPNPKQPFHQNRYHKTYASKVSPDVTSLTEFPHMLARPHPTPVGNYFDPLSYAQVNEENVGQSSIFRKPRDNYRPNGNNTTKQKIVHNTPNRWTRNKSNKSDKN</sequence>
<feature type="non-terminal residue" evidence="2">
    <location>
        <position position="157"/>
    </location>
</feature>
<accession>A0A1B6JIP1</accession>
<feature type="compositionally biased region" description="Polar residues" evidence="1">
    <location>
        <begin position="128"/>
        <end position="146"/>
    </location>
</feature>
<evidence type="ECO:0000256" key="1">
    <source>
        <dbReference type="SAM" id="MobiDB-lite"/>
    </source>
</evidence>
<feature type="non-terminal residue" evidence="2">
    <location>
        <position position="1"/>
    </location>
</feature>
<organism evidence="2">
    <name type="scientific">Homalodisca liturata</name>
    <dbReference type="NCBI Taxonomy" id="320908"/>
    <lineage>
        <taxon>Eukaryota</taxon>
        <taxon>Metazoa</taxon>
        <taxon>Ecdysozoa</taxon>
        <taxon>Arthropoda</taxon>
        <taxon>Hexapoda</taxon>
        <taxon>Insecta</taxon>
        <taxon>Pterygota</taxon>
        <taxon>Neoptera</taxon>
        <taxon>Paraneoptera</taxon>
        <taxon>Hemiptera</taxon>
        <taxon>Auchenorrhyncha</taxon>
        <taxon>Membracoidea</taxon>
        <taxon>Cicadellidae</taxon>
        <taxon>Cicadellinae</taxon>
        <taxon>Proconiini</taxon>
        <taxon>Homalodisca</taxon>
    </lineage>
</organism>